<accession>A0A835DUP9</accession>
<dbReference type="PRINTS" id="PR00364">
    <property type="entry name" value="DISEASERSIST"/>
</dbReference>
<dbReference type="InterPro" id="IPR032675">
    <property type="entry name" value="LRR_dom_sf"/>
</dbReference>
<organism evidence="10 11">
    <name type="scientific">Digitaria exilis</name>
    <dbReference type="NCBI Taxonomy" id="1010633"/>
    <lineage>
        <taxon>Eukaryota</taxon>
        <taxon>Viridiplantae</taxon>
        <taxon>Streptophyta</taxon>
        <taxon>Embryophyta</taxon>
        <taxon>Tracheophyta</taxon>
        <taxon>Spermatophyta</taxon>
        <taxon>Magnoliopsida</taxon>
        <taxon>Liliopsida</taxon>
        <taxon>Poales</taxon>
        <taxon>Poaceae</taxon>
        <taxon>PACMAD clade</taxon>
        <taxon>Panicoideae</taxon>
        <taxon>Panicodae</taxon>
        <taxon>Paniceae</taxon>
        <taxon>Anthephorinae</taxon>
        <taxon>Digitaria</taxon>
    </lineage>
</organism>
<dbReference type="Gene3D" id="3.40.50.300">
    <property type="entry name" value="P-loop containing nucleotide triphosphate hydrolases"/>
    <property type="match status" value="1"/>
</dbReference>
<evidence type="ECO:0000259" key="9">
    <source>
        <dbReference type="Pfam" id="PF25019"/>
    </source>
</evidence>
<dbReference type="Gene3D" id="3.80.10.10">
    <property type="entry name" value="Ribonuclease Inhibitor"/>
    <property type="match status" value="2"/>
</dbReference>
<keyword evidence="2" id="KW-0433">Leucine-rich repeat</keyword>
<reference evidence="10" key="1">
    <citation type="submission" date="2020-07" db="EMBL/GenBank/DDBJ databases">
        <title>Genome sequence and genetic diversity analysis of an under-domesticated orphan crop, white fonio (Digitaria exilis).</title>
        <authorList>
            <person name="Bennetzen J.L."/>
            <person name="Chen S."/>
            <person name="Ma X."/>
            <person name="Wang X."/>
            <person name="Yssel A.E.J."/>
            <person name="Chaluvadi S.R."/>
            <person name="Johnson M."/>
            <person name="Gangashetty P."/>
            <person name="Hamidou F."/>
            <person name="Sanogo M.D."/>
            <person name="Zwaenepoel A."/>
            <person name="Wallace J."/>
            <person name="Van De Peer Y."/>
            <person name="Van Deynze A."/>
        </authorList>
    </citation>
    <scope>NUCLEOTIDE SEQUENCE</scope>
    <source>
        <tissue evidence="10">Leaves</tissue>
    </source>
</reference>
<evidence type="ECO:0000256" key="2">
    <source>
        <dbReference type="ARBA" id="ARBA00022614"/>
    </source>
</evidence>
<dbReference type="InterPro" id="IPR041118">
    <property type="entry name" value="Rx_N"/>
</dbReference>
<dbReference type="InterPro" id="IPR056789">
    <property type="entry name" value="LRR_R13L1-DRL21"/>
</dbReference>
<gene>
    <name evidence="10" type="ORF">HU200_064241</name>
</gene>
<dbReference type="GO" id="GO:0043531">
    <property type="term" value="F:ADP binding"/>
    <property type="evidence" value="ECO:0007669"/>
    <property type="project" value="InterPro"/>
</dbReference>
<protein>
    <recommendedName>
        <fullName evidence="12">AAA+ ATPase domain-containing protein</fullName>
    </recommendedName>
</protein>
<dbReference type="Proteomes" id="UP000636709">
    <property type="component" value="Unassembled WGS sequence"/>
</dbReference>
<evidence type="ECO:0000313" key="10">
    <source>
        <dbReference type="EMBL" id="KAF8649700.1"/>
    </source>
</evidence>
<feature type="domain" description="Disease resistance N-terminal" evidence="8">
    <location>
        <begin position="14"/>
        <end position="91"/>
    </location>
</feature>
<dbReference type="PANTHER" id="PTHR36766:SF64">
    <property type="entry name" value="OS12G0206100 PROTEIN"/>
    <property type="match status" value="1"/>
</dbReference>
<dbReference type="Pfam" id="PF25019">
    <property type="entry name" value="LRR_R13L1-DRL21"/>
    <property type="match status" value="1"/>
</dbReference>
<proteinExistence type="inferred from homology"/>
<dbReference type="InterPro" id="IPR002182">
    <property type="entry name" value="NB-ARC"/>
</dbReference>
<dbReference type="SUPFAM" id="SSF52058">
    <property type="entry name" value="L domain-like"/>
    <property type="match status" value="2"/>
</dbReference>
<dbReference type="OrthoDB" id="684683at2759"/>
<dbReference type="Pfam" id="PF18052">
    <property type="entry name" value="Rx_N"/>
    <property type="match status" value="1"/>
</dbReference>
<sequence length="1401" mass="156727">MEFAVSAARWVLGKALGPVTDGLLEAWAASAGLGPNMDALKLELLCAKGMLDNAQGREIRSPALKELLLKLQQLAYGADDVLDELEYYRIQDMLDGTYHAADVDGLVLNARHAARAVARKLKLCSGSREGSRRDPDELEDDGRQGCLSGICSCGRRAISSMPKLPCIQSNENGSCMSKITSSTRRAAHNVGKRLPGCSFPCVHNNAHSSMTGDGLERFCSACRSKIKERKHVVQTPKLKFDRVEISKRMKDIVEKLKPVSAKVSTILDKELLGSAIHKLEVLGSNRTTTQNNTMERPKTTPDIIEPKLYGRDNQKKNLIDGITHGQYFSNDLVVLPIVGPGGIGKTTFTQHVYDEVKSHFEVPIWICVSLSFNVSRLAQEALQKIPKVDNEKENSSAQELIEQRLKTKRFLLVLDDMWTCQENEWKKLLAPFRRGEEKGDEKDDGTPCYVVHDLLHNLAVKVSSYECISIYSSNVRSIQIPTSIRHMSIIVDDKEVENRVDFENFKRELRELGKRLNVENLRTLMLFGRHHGSYNKILGHLFREARALRAIYLSGASYNVGDMLHDFSKLVHLRYLRIKSSNDSNNDICLPTSLPRLYHLEVIDLQEWRGCFGFTRHMSNLVKLRHFLVPEHNLQLHSDIIEVGKMKLLQELRSFEVGKEDKGFDLSQLGQLSELGGSFTICSLEKMQATKEADEARLIQLKRLNKLTLQWDTSQAEKENALEILMPHSNLQHLCIRGHGGTKCPQWLREKLSVKILESLHLDGVAWNTFPPIGELWLADKPHQEISSNICDKNFQNLRRVELVNLSRLEKWVVHAPCQLFAHLKVLVIKNCSRLTELSFAHSTCCQHEKEKEANMNWFPSLQVLKIQGCPELLSFPPVPWTRAPCSAKIGKTSSGLDNLVCSKNYESKYSLDIKGKLDLDSTFWNVLAFGNLIGLEKLRVSRCPPLPVHHFRMLSSLKTLNLWFSSSIVFPSSEGESRAKYQFPVECMTIDEWGASAKELTQLLAYFPKLSELTVRDSEKIAGLGVAEEQATATLVPLPLANKAEDAQIEQHQQQDGATAEEEIAAEGLLLLPSQLQNLRITNCPELILRSSRADSNTEAGRTGEGKGLQGLHSLRSLGIDGCPRFLSSYSSSSSPPCFPFPSSLEHLSLDGVVGMETLLPLSNLTSLTGLYIWGCGDLRGEGLRPLLAQGRLTKLTVRRTPNFFAGSEPSLPCEQEFPSSSSKLQVLWTDDVAGVLAAPICALLSSSLTELHFWGDKEVDCFAKGQEEALQLFTSLERIEFWECDKLQCLPTGLHRLPNLMRLEIDTCAVIRSLPKDGLPGSLQELVITDCPAFRSLPKDCLPGSLQKLLIIRCPAIRSLPRVDDLPSSLRELDVRSSNSEELRRQCCKLIGTIPIVRA</sequence>
<evidence type="ECO:0000256" key="5">
    <source>
        <dbReference type="ARBA" id="ARBA00022821"/>
    </source>
</evidence>
<keyword evidence="4" id="KW-0547">Nucleotide-binding</keyword>
<dbReference type="InterPro" id="IPR027417">
    <property type="entry name" value="P-loop_NTPase"/>
</dbReference>
<feature type="domain" description="NB-ARC" evidence="7">
    <location>
        <begin position="329"/>
        <end position="437"/>
    </location>
</feature>
<evidence type="ECO:0000256" key="3">
    <source>
        <dbReference type="ARBA" id="ARBA00022737"/>
    </source>
</evidence>
<evidence type="ECO:0000256" key="1">
    <source>
        <dbReference type="ARBA" id="ARBA00008894"/>
    </source>
</evidence>
<keyword evidence="11" id="KW-1185">Reference proteome</keyword>
<keyword evidence="3" id="KW-0677">Repeat</keyword>
<name>A0A835DUP9_9POAL</name>
<evidence type="ECO:0000259" key="7">
    <source>
        <dbReference type="Pfam" id="PF00931"/>
    </source>
</evidence>
<evidence type="ECO:0000313" key="11">
    <source>
        <dbReference type="Proteomes" id="UP000636709"/>
    </source>
</evidence>
<dbReference type="PANTHER" id="PTHR36766">
    <property type="entry name" value="PLANT BROAD-SPECTRUM MILDEW RESISTANCE PROTEIN RPW8"/>
    <property type="match status" value="1"/>
</dbReference>
<keyword evidence="5" id="KW-0611">Plant defense</keyword>
<dbReference type="GO" id="GO:0051707">
    <property type="term" value="P:response to other organism"/>
    <property type="evidence" value="ECO:0007669"/>
    <property type="project" value="UniProtKB-ARBA"/>
</dbReference>
<evidence type="ECO:0008006" key="12">
    <source>
        <dbReference type="Google" id="ProtNLM"/>
    </source>
</evidence>
<dbReference type="SUPFAM" id="SSF52540">
    <property type="entry name" value="P-loop containing nucleoside triphosphate hydrolases"/>
    <property type="match status" value="1"/>
</dbReference>
<comment type="similarity">
    <text evidence="1">Belongs to the disease resistance NB-LRR family.</text>
</comment>
<evidence type="ECO:0000256" key="6">
    <source>
        <dbReference type="ARBA" id="ARBA00022840"/>
    </source>
</evidence>
<comment type="caution">
    <text evidence="10">The sequence shown here is derived from an EMBL/GenBank/DDBJ whole genome shotgun (WGS) entry which is preliminary data.</text>
</comment>
<dbReference type="Pfam" id="PF00931">
    <property type="entry name" value="NB-ARC"/>
    <property type="match status" value="1"/>
</dbReference>
<dbReference type="GO" id="GO:0005524">
    <property type="term" value="F:ATP binding"/>
    <property type="evidence" value="ECO:0007669"/>
    <property type="project" value="UniProtKB-KW"/>
</dbReference>
<keyword evidence="6" id="KW-0067">ATP-binding</keyword>
<evidence type="ECO:0000256" key="4">
    <source>
        <dbReference type="ARBA" id="ARBA00022741"/>
    </source>
</evidence>
<dbReference type="EMBL" id="JACEFO010002753">
    <property type="protein sequence ID" value="KAF8649700.1"/>
    <property type="molecule type" value="Genomic_DNA"/>
</dbReference>
<evidence type="ECO:0000259" key="8">
    <source>
        <dbReference type="Pfam" id="PF18052"/>
    </source>
</evidence>
<dbReference type="GO" id="GO:0006952">
    <property type="term" value="P:defense response"/>
    <property type="evidence" value="ECO:0007669"/>
    <property type="project" value="UniProtKB-KW"/>
</dbReference>
<feature type="domain" description="R13L1/DRL21-like LRR repeat region" evidence="9">
    <location>
        <begin position="666"/>
        <end position="776"/>
    </location>
</feature>